<accession>A0A518VBH3</accession>
<evidence type="ECO:0000313" key="2">
    <source>
        <dbReference type="Proteomes" id="UP000319432"/>
    </source>
</evidence>
<keyword evidence="2" id="KW-1185">Reference proteome</keyword>
<reference evidence="1 2" key="1">
    <citation type="submission" date="2018-11" db="EMBL/GenBank/DDBJ databases">
        <title>Phylogenetic determinants of toxin gene distribution in genomes of Brevibacillus laterosporus.</title>
        <authorList>
            <person name="Glare T.R."/>
            <person name="Durrant A."/>
            <person name="Berry C."/>
            <person name="Palma L."/>
            <person name="Ormskirk M."/>
            <person name="Cox M.O."/>
        </authorList>
    </citation>
    <scope>NUCLEOTIDE SEQUENCE [LARGE SCALE GENOMIC DNA]</scope>
    <source>
        <strain evidence="1 2">1821L</strain>
    </source>
</reference>
<proteinExistence type="predicted"/>
<gene>
    <name evidence="1" type="ORF">EEL30_19815</name>
</gene>
<sequence>MQNKKFEEIGTEIGAFTDLKQEAYGNSVDKSFELMKVFLKEYKNNYDTYTIPEVLLKHLLLQVRMIDKQNRIFSNPKGDLLGESPYKDIAGYSLIGLEMDNF</sequence>
<organism evidence="1 2">
    <name type="scientific">Brevibacillus laterosporus</name>
    <name type="common">Bacillus laterosporus</name>
    <dbReference type="NCBI Taxonomy" id="1465"/>
    <lineage>
        <taxon>Bacteria</taxon>
        <taxon>Bacillati</taxon>
        <taxon>Bacillota</taxon>
        <taxon>Bacilli</taxon>
        <taxon>Bacillales</taxon>
        <taxon>Paenibacillaceae</taxon>
        <taxon>Brevibacillus</taxon>
    </lineage>
</organism>
<dbReference type="EMBL" id="CP033464">
    <property type="protein sequence ID" value="QDX94330.1"/>
    <property type="molecule type" value="Genomic_DNA"/>
</dbReference>
<dbReference type="OrthoDB" id="5522901at2"/>
<name>A0A518VBH3_BRELA</name>
<dbReference type="Proteomes" id="UP000319432">
    <property type="component" value="Chromosome"/>
</dbReference>
<protein>
    <submittedName>
        <fullName evidence="1">Uncharacterized protein</fullName>
    </submittedName>
</protein>
<dbReference type="AlphaFoldDB" id="A0A518VBH3"/>
<evidence type="ECO:0000313" key="1">
    <source>
        <dbReference type="EMBL" id="QDX94330.1"/>
    </source>
</evidence>